<dbReference type="PANTHER" id="PTHR35585:SF1">
    <property type="entry name" value="HHE DOMAIN PROTEIN (AFU_ORTHOLOGUE AFUA_4G00730)"/>
    <property type="match status" value="1"/>
</dbReference>
<evidence type="ECO:0000259" key="1">
    <source>
        <dbReference type="Pfam" id="PF01814"/>
    </source>
</evidence>
<name>A0A2S1CXP7_9BRYO</name>
<feature type="domain" description="Hemerythrin-like" evidence="1">
    <location>
        <begin position="92"/>
        <end position="210"/>
    </location>
</feature>
<dbReference type="AlphaFoldDB" id="A0A2S1CXP7"/>
<proteinExistence type="evidence at transcript level"/>
<dbReference type="Gene3D" id="1.20.120.520">
    <property type="entry name" value="nmb1532 protein domain like"/>
    <property type="match status" value="1"/>
</dbReference>
<dbReference type="Pfam" id="PF01814">
    <property type="entry name" value="Hemerythrin"/>
    <property type="match status" value="1"/>
</dbReference>
<accession>A0A2S1CXP7</accession>
<reference evidence="2" key="1">
    <citation type="journal article" date="2018" name="Nat. Commun.">
        <title>Gene refashioning through innovative shifting of reading frames in mosses.</title>
        <authorList>
            <person name="Guan Y."/>
            <person name="Liu L."/>
            <person name="Wang Q."/>
            <person name="Zhao J."/>
            <person name="Li P."/>
            <person name="Hu J."/>
            <person name="Yang Z."/>
            <person name="Running M.P."/>
            <person name="Sun H."/>
            <person name="Huang J."/>
        </authorList>
    </citation>
    <scope>NUCLEOTIDE SEQUENCE</scope>
</reference>
<dbReference type="EMBL" id="MG254884">
    <property type="protein sequence ID" value="AWD40202.1"/>
    <property type="molecule type" value="mRNA"/>
</dbReference>
<sequence>MAAVAYIPLSAVAPARLATTQASSSNAASQPSAGIVAFKRAATPSCLQSASQFCGVPVTFSNSSSSSSLVERKQGGSIRCSATQKSLEVGADIIDKVKQDHKELEEAYSNYKKFHKQGNEEEAGKWFNQFVWEISRHAVTEELVLYPLIASQGDKGQKLADQSRDEHQKTKDMLVEIQGIEDDDLFEKKFDAIMDVLREHVQKEESEDLEYLRQNVEQAAREAAGTTFALGKNIVPTKPHAAVPNRSAIVEGALGLFATPLDKLRDVFTPYPKDN</sequence>
<organism evidence="2">
    <name type="scientific">Physcomitrium sp. YG-2018</name>
    <dbReference type="NCBI Taxonomy" id="2172842"/>
    <lineage>
        <taxon>Eukaryota</taxon>
        <taxon>Viridiplantae</taxon>
        <taxon>Streptophyta</taxon>
        <taxon>Embryophyta</taxon>
        <taxon>Bryophyta</taxon>
        <taxon>Bryophytina</taxon>
        <taxon>Bryopsida</taxon>
        <taxon>Funariidae</taxon>
        <taxon>Funariales</taxon>
        <taxon>Funariaceae</taxon>
        <taxon>Physcomitrium</taxon>
    </lineage>
</organism>
<dbReference type="InterPro" id="IPR012312">
    <property type="entry name" value="Hemerythrin-like"/>
</dbReference>
<dbReference type="PANTHER" id="PTHR35585">
    <property type="entry name" value="HHE DOMAIN PROTEIN (AFU_ORTHOLOGUE AFUA_4G00730)"/>
    <property type="match status" value="1"/>
</dbReference>
<protein>
    <submittedName>
        <fullName evidence="2">Hemerythrin</fullName>
    </submittedName>
</protein>
<evidence type="ECO:0000313" key="2">
    <source>
        <dbReference type="EMBL" id="AWD40202.1"/>
    </source>
</evidence>